<name>D9PVU0_METTM</name>
<dbReference type="GO" id="GO:0005576">
    <property type="term" value="C:extracellular region"/>
    <property type="evidence" value="ECO:0007669"/>
    <property type="project" value="UniProtKB-SubCell"/>
</dbReference>
<evidence type="ECO:0000256" key="2">
    <source>
        <dbReference type="ARBA" id="ARBA00004442"/>
    </source>
</evidence>
<keyword evidence="7" id="KW-0998">Cell outer membrane</keyword>
<dbReference type="HOGENOM" id="CLU_016039_0_0_2"/>
<dbReference type="InterPro" id="IPR018975">
    <property type="entry name" value="Pseudomurein-binding_repeat"/>
</dbReference>
<dbReference type="GeneID" id="41326328"/>
<evidence type="ECO:0000313" key="9">
    <source>
        <dbReference type="Proteomes" id="UP000000345"/>
    </source>
</evidence>
<dbReference type="InterPro" id="IPR003368">
    <property type="entry name" value="POMP_repeat"/>
</dbReference>
<evidence type="ECO:0000256" key="1">
    <source>
        <dbReference type="ARBA" id="ARBA00004196"/>
    </source>
</evidence>
<reference key="1">
    <citation type="submission" date="2009-08" db="EMBL/GenBank/DDBJ databases">
        <title>The genome sequence of Methanothermobacter marburgensis.</title>
        <authorList>
            <person name="Kaster A."/>
            <person name="Seedorf H."/>
            <person name="Goenrich M."/>
            <person name="Wiezer A."/>
            <person name="Liesegang H."/>
            <person name="Thauer R."/>
            <person name="Gottschalk G."/>
        </authorList>
    </citation>
    <scope>NUCLEOTIDE SEQUENCE</scope>
    <source>
        <strain>Marburg</strain>
    </source>
</reference>
<dbReference type="GeneID" id="9704451"/>
<dbReference type="Gene3D" id="2.60.40.10">
    <property type="entry name" value="Immunoglobulins"/>
    <property type="match status" value="1"/>
</dbReference>
<dbReference type="InterPro" id="IPR013783">
    <property type="entry name" value="Ig-like_fold"/>
</dbReference>
<evidence type="ECO:0000256" key="7">
    <source>
        <dbReference type="ARBA" id="ARBA00023237"/>
    </source>
</evidence>
<dbReference type="EMBL" id="CP001710">
    <property type="protein sequence ID" value="ADL58338.1"/>
    <property type="molecule type" value="Genomic_DNA"/>
</dbReference>
<evidence type="ECO:0000256" key="5">
    <source>
        <dbReference type="ARBA" id="ARBA00022729"/>
    </source>
</evidence>
<keyword evidence="5" id="KW-0732">Signal</keyword>
<gene>
    <name evidence="8" type="ordered locus">MTBMA_c07430</name>
</gene>
<dbReference type="Pfam" id="PF02415">
    <property type="entry name" value="Chlam_PMP"/>
    <property type="match status" value="1"/>
</dbReference>
<dbReference type="Gene3D" id="2.160.20.20">
    <property type="match status" value="1"/>
</dbReference>
<dbReference type="OrthoDB" id="71580at2157"/>
<reference evidence="8 9" key="2">
    <citation type="journal article" date="2010" name="J. Bacteriol.">
        <title>Complete genome sequence of Methanothermobacter marburgensis, a methanoarchaeon model organism.</title>
        <authorList>
            <person name="Liesegang H."/>
            <person name="Kaster A.K."/>
            <person name="Wiezer A."/>
            <person name="Goenrich M."/>
            <person name="Wollherr A."/>
            <person name="Seedorf H."/>
            <person name="Gottschalk G."/>
            <person name="Thauer R.K."/>
        </authorList>
    </citation>
    <scope>NUCLEOTIDE SEQUENCE [LARGE SCALE GENOMIC DNA]</scope>
    <source>
        <strain evidence="9">ATCC BAA-927 / DSM 2133 / JCM 14651 / NBRC 100331 / OCM 82 / Marburg</strain>
    </source>
</reference>
<evidence type="ECO:0000256" key="4">
    <source>
        <dbReference type="ARBA" id="ARBA00022525"/>
    </source>
</evidence>
<keyword evidence="6" id="KW-0472">Membrane</keyword>
<dbReference type="AlphaFoldDB" id="D9PVU0"/>
<dbReference type="RefSeq" id="WP_013295562.1">
    <property type="nucleotide sequence ID" value="NC_014408.1"/>
</dbReference>
<dbReference type="Pfam" id="PF09373">
    <property type="entry name" value="PMBR"/>
    <property type="match status" value="1"/>
</dbReference>
<dbReference type="KEGG" id="mmg:MTBMA_c07430"/>
<evidence type="ECO:0000256" key="6">
    <source>
        <dbReference type="ARBA" id="ARBA00023136"/>
    </source>
</evidence>
<evidence type="ECO:0000256" key="3">
    <source>
        <dbReference type="ARBA" id="ARBA00004613"/>
    </source>
</evidence>
<dbReference type="PANTHER" id="PTHR11319">
    <property type="entry name" value="G PROTEIN-COUPLED RECEPTOR-RELATED"/>
    <property type="match status" value="1"/>
</dbReference>
<dbReference type="PANTHER" id="PTHR11319:SF35">
    <property type="entry name" value="OUTER MEMBRANE PROTEIN PMPC-RELATED"/>
    <property type="match status" value="1"/>
</dbReference>
<sequence>MIKIITWLFLFLVGIMLIPGCVSAADIYVNATGGSDDNDGFSWAAAKATIGNATLSAASGDRIWLADGEYRGVGNRDVLIDRNLTITGQSTTGTVIDCEAMGRAFNVSSGAVLVLRNLTLRNGSAPEGGAVMNHGELQVENCILTCNTAAGGGAIYSDGTVKLTESHLMENSAEDGGAVYSKGVLEVTESTFNGNEASGCGGSIYSAPYSSLNIRDSSFALGHAGTGGAIYTGGDTTICDSTIAMNTADSHGGGLYVWAADGTEITVTVTNSMFLYNNASYGGGISGFRNPDDSSLNLQVSDSLFRSNLADYGAGIHAENVNTTVSGCTFEENVASAHGGGIRNNYGNLTVSRSTFTDNRAAYAGGGVSSFLAVLANITESTFTGNTAESWGQGSAVLSYFTIALVNFCRILNNPGADVFCEDGPQVDARFNWWGCNTPDFTELTAGDVAAAPWMVLTLTANPAAVAAGGTSVITADLRHDSAGGYHDTFFVPYTGNVDFSATAGSIDDAVMSHGTASSTLTGLAAPGTVTVTGALDAESASVDVNVLKVPSSITVEDTETVEGDAFNLRARLMAQNPIPGKVIIFRINGVHMGGSTTGSDGWATLNLPGIFPPGIYNVTAEFQGDELLNNSSCRADLRILRKAAFELSNLTVVPLSGAAPLRISVSARVRNTGEAPGEYRAELLVNSVPVASMVISLAAGESGDLRFNHTITRDGVYLVTVGGLPARTVTVKSQGLTVKQIAAAALSVRNHYARYRKLPASVTVAGKAYSMAQFLDLLTRATAQLNSGNQNPLKPRAVGYLGSTGTWRSGKLSRSAYVSVAVSIRNFINSQGRAPRYASTSYGQVSFVGLVYVYSRVLAFYGANGRLPGDITI</sequence>
<dbReference type="InterPro" id="IPR011050">
    <property type="entry name" value="Pectin_lyase_fold/virulence"/>
</dbReference>
<dbReference type="Proteomes" id="UP000000345">
    <property type="component" value="Chromosome"/>
</dbReference>
<dbReference type="SUPFAM" id="SSF51126">
    <property type="entry name" value="Pectin lyase-like"/>
    <property type="match status" value="2"/>
</dbReference>
<proteinExistence type="predicted"/>
<dbReference type="InterPro" id="IPR012332">
    <property type="entry name" value="Autotransporter_pectin_lyase_C"/>
</dbReference>
<dbReference type="InterPro" id="IPR006626">
    <property type="entry name" value="PbH1"/>
</dbReference>
<organism evidence="8 9">
    <name type="scientific">Methanothermobacter marburgensis (strain ATCC BAA-927 / DSM 2133 / JCM 14651 / NBRC 100331 / OCM 82 / Marburg)</name>
    <name type="common">Methanobacterium thermoautotrophicum</name>
    <dbReference type="NCBI Taxonomy" id="79929"/>
    <lineage>
        <taxon>Archaea</taxon>
        <taxon>Methanobacteriati</taxon>
        <taxon>Methanobacteriota</taxon>
        <taxon>Methanomada group</taxon>
        <taxon>Methanobacteria</taxon>
        <taxon>Methanobacteriales</taxon>
        <taxon>Methanobacteriaceae</taxon>
        <taxon>Methanothermobacter</taxon>
    </lineage>
</organism>
<evidence type="ECO:0000313" key="8">
    <source>
        <dbReference type="EMBL" id="ADL58338.1"/>
    </source>
</evidence>
<keyword evidence="4" id="KW-0964">Secreted</keyword>
<protein>
    <submittedName>
        <fullName evidence="8">Predicted pseudomurein-binding protein</fullName>
    </submittedName>
</protein>
<keyword evidence="9" id="KW-1185">Reference proteome</keyword>
<accession>D9PVU0</accession>
<comment type="subcellular location">
    <subcellularLocation>
        <location evidence="1">Cell envelope</location>
    </subcellularLocation>
    <subcellularLocation>
        <location evidence="2">Cell outer membrane</location>
    </subcellularLocation>
    <subcellularLocation>
        <location evidence="3">Secreted</location>
    </subcellularLocation>
</comment>
<dbReference type="SMART" id="SM00710">
    <property type="entry name" value="PbH1"/>
    <property type="match status" value="6"/>
</dbReference>
<dbReference type="PaxDb" id="79929-MTBMA_c07430"/>